<dbReference type="EnsemblPlants" id="OBART01G20450.1">
    <property type="protein sequence ID" value="OBART01G20450.1"/>
    <property type="gene ID" value="OBART01G20450"/>
</dbReference>
<feature type="compositionally biased region" description="Basic and acidic residues" evidence="1">
    <location>
        <begin position="220"/>
        <end position="237"/>
    </location>
</feature>
<dbReference type="AlphaFoldDB" id="A0A0D3EQG3"/>
<proteinExistence type="predicted"/>
<evidence type="ECO:0000256" key="1">
    <source>
        <dbReference type="SAM" id="MobiDB-lite"/>
    </source>
</evidence>
<reference evidence="2" key="2">
    <citation type="submission" date="2015-03" db="UniProtKB">
        <authorList>
            <consortium name="EnsemblPlants"/>
        </authorList>
    </citation>
    <scope>IDENTIFICATION</scope>
</reference>
<feature type="region of interest" description="Disordered" evidence="1">
    <location>
        <begin position="199"/>
        <end position="237"/>
    </location>
</feature>
<dbReference type="HOGENOM" id="CLU_1172216_0_0_1"/>
<sequence length="237" mass="25283">MHPNPKNAIDEGNFPKMPLHKPLSPKNAITVNSTSLQPLFFLIMIILPSVQNIPSFHCQRKKNEISNPNPTATDPDPDPALSPAASRRRQLGGGPRRWLWLCGGPLLWRRGKDATRWISATAVHGGGAARRTTATTWQDAARRTRTATERQDIARRSTAAAVLGGGCGLAAVPGGGCGSGGGPQLRLRGKGAARRTMAATRQDTARMTRVAAVHGAARQGRGEEDHGGDTARRGEED</sequence>
<feature type="region of interest" description="Disordered" evidence="1">
    <location>
        <begin position="61"/>
        <end position="91"/>
    </location>
</feature>
<reference evidence="2" key="1">
    <citation type="journal article" date="2009" name="Rice">
        <title>De Novo Next Generation Sequencing of Plant Genomes.</title>
        <authorList>
            <person name="Rounsley S."/>
            <person name="Marri P.R."/>
            <person name="Yu Y."/>
            <person name="He R."/>
            <person name="Sisneros N."/>
            <person name="Goicoechea J.L."/>
            <person name="Lee S.J."/>
            <person name="Angelova A."/>
            <person name="Kudrna D."/>
            <person name="Luo M."/>
            <person name="Affourtit J."/>
            <person name="Desany B."/>
            <person name="Knight J."/>
            <person name="Niazi F."/>
            <person name="Egholm M."/>
            <person name="Wing R.A."/>
        </authorList>
    </citation>
    <scope>NUCLEOTIDE SEQUENCE [LARGE SCALE GENOMIC DNA]</scope>
    <source>
        <strain evidence="2">cv. IRGC 105608</strain>
    </source>
</reference>
<dbReference type="Proteomes" id="UP000026960">
    <property type="component" value="Chromosome 1"/>
</dbReference>
<evidence type="ECO:0000313" key="2">
    <source>
        <dbReference type="EnsemblPlants" id="OBART01G20450.1"/>
    </source>
</evidence>
<keyword evidence="3" id="KW-1185">Reference proteome</keyword>
<name>A0A0D3EQG3_9ORYZ</name>
<protein>
    <submittedName>
        <fullName evidence="2">Uncharacterized protein</fullName>
    </submittedName>
</protein>
<organism evidence="2">
    <name type="scientific">Oryza barthii</name>
    <dbReference type="NCBI Taxonomy" id="65489"/>
    <lineage>
        <taxon>Eukaryota</taxon>
        <taxon>Viridiplantae</taxon>
        <taxon>Streptophyta</taxon>
        <taxon>Embryophyta</taxon>
        <taxon>Tracheophyta</taxon>
        <taxon>Spermatophyta</taxon>
        <taxon>Magnoliopsida</taxon>
        <taxon>Liliopsida</taxon>
        <taxon>Poales</taxon>
        <taxon>Poaceae</taxon>
        <taxon>BOP clade</taxon>
        <taxon>Oryzoideae</taxon>
        <taxon>Oryzeae</taxon>
        <taxon>Oryzinae</taxon>
        <taxon>Oryza</taxon>
    </lineage>
</organism>
<feature type="compositionally biased region" description="Low complexity" evidence="1">
    <location>
        <begin position="66"/>
        <end position="85"/>
    </location>
</feature>
<dbReference type="PaxDb" id="65489-OBART01G20450.1"/>
<evidence type="ECO:0000313" key="3">
    <source>
        <dbReference type="Proteomes" id="UP000026960"/>
    </source>
</evidence>
<dbReference type="Gramene" id="OBART01G20450.1">
    <property type="protein sequence ID" value="OBART01G20450.1"/>
    <property type="gene ID" value="OBART01G20450"/>
</dbReference>
<accession>A0A0D3EQG3</accession>